<dbReference type="RefSeq" id="WP_219817965.1">
    <property type="nucleotide sequence ID" value="NZ_FNUX01000028.1"/>
</dbReference>
<keyword evidence="1" id="KW-0732">Signal</keyword>
<name>A0A1H5XIZ9_9PROT</name>
<dbReference type="Proteomes" id="UP000236753">
    <property type="component" value="Unassembled WGS sequence"/>
</dbReference>
<evidence type="ECO:0000313" key="9">
    <source>
        <dbReference type="Proteomes" id="UP000236753"/>
    </source>
</evidence>
<evidence type="ECO:0000313" key="8">
    <source>
        <dbReference type="EMBL" id="SEG11702.1"/>
    </source>
</evidence>
<dbReference type="SUPFAM" id="SSF141488">
    <property type="entry name" value="YdhA-like"/>
    <property type="match status" value="1"/>
</dbReference>
<evidence type="ECO:0000256" key="2">
    <source>
        <dbReference type="ARBA" id="ARBA00023136"/>
    </source>
</evidence>
<feature type="domain" description="DUF6868" evidence="7">
    <location>
        <begin position="21"/>
        <end position="73"/>
    </location>
</feature>
<protein>
    <submittedName>
        <fullName evidence="8">Membrane-bound inhibitor of C-type lysozyme</fullName>
    </submittedName>
</protein>
<organism evidence="8 9">
    <name type="scientific">Nitrosomonas ureae</name>
    <dbReference type="NCBI Taxonomy" id="44577"/>
    <lineage>
        <taxon>Bacteria</taxon>
        <taxon>Pseudomonadati</taxon>
        <taxon>Pseudomonadota</taxon>
        <taxon>Betaproteobacteria</taxon>
        <taxon>Nitrosomonadales</taxon>
        <taxon>Nitrosomonadaceae</taxon>
        <taxon>Nitrosomonas</taxon>
    </lineage>
</organism>
<keyword evidence="3" id="KW-0564">Palmitate</keyword>
<dbReference type="Gene3D" id="2.40.128.200">
    <property type="match status" value="1"/>
</dbReference>
<keyword evidence="4" id="KW-0449">Lipoprotein</keyword>
<proteinExistence type="predicted"/>
<dbReference type="Pfam" id="PF09864">
    <property type="entry name" value="MliC"/>
    <property type="match status" value="1"/>
</dbReference>
<evidence type="ECO:0000256" key="5">
    <source>
        <dbReference type="SAM" id="Phobius"/>
    </source>
</evidence>
<accession>A0A1H5XIZ9</accession>
<keyword evidence="2 5" id="KW-0472">Membrane</keyword>
<sequence length="230" mass="25751">MGLAGKIQNLQPEEGNAYHDFIYQFLCWSLIVNYTILFIWFFAFVFARNWLHKLHGRWFQLSDTTFEAIHYGGHLQDRNFSVKSDSLAGTLAHRQWHLIQMLAVIGMKQPIGILEVNSLRSLAFASCLLISACASSSQEQETTQASAAVPSTSVVHNYRCESGETVSATYPSTDSATVQYKGSRYNMRIAVSGSGARYVGGGLEWWTKASGTGSEGILLRHMADGRWHFW</sequence>
<dbReference type="InterPro" id="IPR049220">
    <property type="entry name" value="DUF6868"/>
</dbReference>
<feature type="domain" description="C-type lysozyme inhibitor" evidence="6">
    <location>
        <begin position="158"/>
        <end position="225"/>
    </location>
</feature>
<dbReference type="EMBL" id="FNUX01000028">
    <property type="protein sequence ID" value="SEG11702.1"/>
    <property type="molecule type" value="Genomic_DNA"/>
</dbReference>
<evidence type="ECO:0000256" key="1">
    <source>
        <dbReference type="ARBA" id="ARBA00022729"/>
    </source>
</evidence>
<dbReference type="InterPro" id="IPR036328">
    <property type="entry name" value="MliC_sf"/>
</dbReference>
<feature type="transmembrane region" description="Helical" evidence="5">
    <location>
        <begin position="21"/>
        <end position="47"/>
    </location>
</feature>
<evidence type="ECO:0000259" key="6">
    <source>
        <dbReference type="Pfam" id="PF09864"/>
    </source>
</evidence>
<reference evidence="8 9" key="1">
    <citation type="submission" date="2016-10" db="EMBL/GenBank/DDBJ databases">
        <authorList>
            <person name="de Groot N.N."/>
        </authorList>
    </citation>
    <scope>NUCLEOTIDE SEQUENCE [LARGE SCALE GENOMIC DNA]</scope>
    <source>
        <strain evidence="8 9">Nm13</strain>
    </source>
</reference>
<dbReference type="AlphaFoldDB" id="A0A1H5XIZ9"/>
<dbReference type="Pfam" id="PF21742">
    <property type="entry name" value="DUF6868"/>
    <property type="match status" value="1"/>
</dbReference>
<evidence type="ECO:0000256" key="3">
    <source>
        <dbReference type="ARBA" id="ARBA00023139"/>
    </source>
</evidence>
<keyword evidence="5" id="KW-1133">Transmembrane helix</keyword>
<evidence type="ECO:0000259" key="7">
    <source>
        <dbReference type="Pfam" id="PF21742"/>
    </source>
</evidence>
<dbReference type="InterPro" id="IPR018660">
    <property type="entry name" value="MliC"/>
</dbReference>
<evidence type="ECO:0000256" key="4">
    <source>
        <dbReference type="ARBA" id="ARBA00023288"/>
    </source>
</evidence>
<gene>
    <name evidence="8" type="ORF">SAMN05216334_12822</name>
</gene>
<keyword evidence="5" id="KW-0812">Transmembrane</keyword>